<proteinExistence type="inferred from homology"/>
<keyword evidence="3" id="KW-0472">Membrane</keyword>
<evidence type="ECO:0000313" key="10">
    <source>
        <dbReference type="Proteomes" id="UP000265882"/>
    </source>
</evidence>
<keyword evidence="2" id="KW-0813">Transport</keyword>
<feature type="domain" description="CzcB-like C-terminal circularly permuted SH3-like" evidence="8">
    <location>
        <begin position="386"/>
        <end position="446"/>
    </location>
</feature>
<dbReference type="GO" id="GO:0015679">
    <property type="term" value="P:plasma membrane copper ion transport"/>
    <property type="evidence" value="ECO:0007669"/>
    <property type="project" value="TreeGrafter"/>
</dbReference>
<dbReference type="FunFam" id="2.40.30.170:FF:000010">
    <property type="entry name" value="Efflux RND transporter periplasmic adaptor subunit"/>
    <property type="match status" value="1"/>
</dbReference>
<evidence type="ECO:0000313" key="9">
    <source>
        <dbReference type="EMBL" id="RJP22624.1"/>
    </source>
</evidence>
<comment type="similarity">
    <text evidence="1">Belongs to the membrane fusion protein (MFP) (TC 8.A.1) family.</text>
</comment>
<dbReference type="GO" id="GO:0022857">
    <property type="term" value="F:transmembrane transporter activity"/>
    <property type="evidence" value="ECO:0007669"/>
    <property type="project" value="InterPro"/>
</dbReference>
<dbReference type="Pfam" id="PF25919">
    <property type="entry name" value="BSH_CusB"/>
    <property type="match status" value="1"/>
</dbReference>
<dbReference type="GO" id="GO:0060003">
    <property type="term" value="P:copper ion export"/>
    <property type="evidence" value="ECO:0007669"/>
    <property type="project" value="TreeGrafter"/>
</dbReference>
<dbReference type="InterPro" id="IPR058791">
    <property type="entry name" value="3HB_CusB"/>
</dbReference>
<feature type="transmembrane region" description="Helical" evidence="3">
    <location>
        <begin position="31"/>
        <end position="54"/>
    </location>
</feature>
<dbReference type="Pfam" id="PF25975">
    <property type="entry name" value="CzcB_C"/>
    <property type="match status" value="1"/>
</dbReference>
<dbReference type="SUPFAM" id="SSF111369">
    <property type="entry name" value="HlyD-like secretion proteins"/>
    <property type="match status" value="1"/>
</dbReference>
<feature type="domain" description="CusB-like beta-barrel" evidence="7">
    <location>
        <begin position="304"/>
        <end position="378"/>
    </location>
</feature>
<name>A0A3A4P3Q7_ABYX5</name>
<dbReference type="InterPro" id="IPR051909">
    <property type="entry name" value="MFP_Cation_Efflux"/>
</dbReference>
<protein>
    <submittedName>
        <fullName evidence="9">Efflux RND transporter periplasmic adaptor subunit</fullName>
    </submittedName>
</protein>
<dbReference type="InterPro" id="IPR045800">
    <property type="entry name" value="HMBD"/>
</dbReference>
<evidence type="ECO:0000259" key="4">
    <source>
        <dbReference type="Pfam" id="PF19335"/>
    </source>
</evidence>
<dbReference type="AlphaFoldDB" id="A0A3A4P3Q7"/>
<dbReference type="Pfam" id="PF19335">
    <property type="entry name" value="HMBD"/>
    <property type="match status" value="1"/>
</dbReference>
<dbReference type="InterPro" id="IPR006143">
    <property type="entry name" value="RND_pump_MFP"/>
</dbReference>
<evidence type="ECO:0000259" key="5">
    <source>
        <dbReference type="Pfam" id="PF25869"/>
    </source>
</evidence>
<evidence type="ECO:0000259" key="6">
    <source>
        <dbReference type="Pfam" id="PF25919"/>
    </source>
</evidence>
<dbReference type="NCBIfam" id="TIGR01730">
    <property type="entry name" value="RND_mfp"/>
    <property type="match status" value="1"/>
</dbReference>
<dbReference type="InterPro" id="IPR058790">
    <property type="entry name" value="BSH_CusB"/>
</dbReference>
<dbReference type="Gene3D" id="2.40.30.170">
    <property type="match status" value="1"/>
</dbReference>
<gene>
    <name evidence="9" type="ORF">C4520_07865</name>
</gene>
<evidence type="ECO:0000256" key="1">
    <source>
        <dbReference type="ARBA" id="ARBA00009477"/>
    </source>
</evidence>
<keyword evidence="3" id="KW-0812">Transmembrane</keyword>
<evidence type="ECO:0000259" key="8">
    <source>
        <dbReference type="Pfam" id="PF25975"/>
    </source>
</evidence>
<feature type="domain" description="CusB-like three alpha-helical bundle" evidence="5">
    <location>
        <begin position="202"/>
        <end position="263"/>
    </location>
</feature>
<dbReference type="Gene3D" id="6.10.140.730">
    <property type="match status" value="1"/>
</dbReference>
<evidence type="ECO:0000256" key="3">
    <source>
        <dbReference type="SAM" id="Phobius"/>
    </source>
</evidence>
<dbReference type="InterPro" id="IPR058792">
    <property type="entry name" value="Beta-barrel_RND_2"/>
</dbReference>
<dbReference type="Gene3D" id="2.40.420.20">
    <property type="match status" value="1"/>
</dbReference>
<feature type="domain" description="Heavy metal binding" evidence="4">
    <location>
        <begin position="89"/>
        <end position="114"/>
    </location>
</feature>
<dbReference type="PANTHER" id="PTHR30097:SF15">
    <property type="entry name" value="CATION EFFLUX SYSTEM PROTEIN CUSB"/>
    <property type="match status" value="1"/>
</dbReference>
<evidence type="ECO:0000256" key="2">
    <source>
        <dbReference type="ARBA" id="ARBA00022448"/>
    </source>
</evidence>
<dbReference type="Proteomes" id="UP000265882">
    <property type="component" value="Unassembled WGS sequence"/>
</dbReference>
<dbReference type="Pfam" id="PF25954">
    <property type="entry name" value="Beta-barrel_RND_2"/>
    <property type="match status" value="1"/>
</dbReference>
<dbReference type="PANTHER" id="PTHR30097">
    <property type="entry name" value="CATION EFFLUX SYSTEM PROTEIN CUSB"/>
    <property type="match status" value="1"/>
</dbReference>
<evidence type="ECO:0000259" key="7">
    <source>
        <dbReference type="Pfam" id="PF25954"/>
    </source>
</evidence>
<reference evidence="9 10" key="1">
    <citation type="journal article" date="2017" name="ISME J.">
        <title>Energy and carbon metabolisms in a deep terrestrial subsurface fluid microbial community.</title>
        <authorList>
            <person name="Momper L."/>
            <person name="Jungbluth S.P."/>
            <person name="Lee M.D."/>
            <person name="Amend J.P."/>
        </authorList>
    </citation>
    <scope>NUCLEOTIDE SEQUENCE [LARGE SCALE GENOMIC DNA]</scope>
    <source>
        <strain evidence="9">SURF_5</strain>
    </source>
</reference>
<dbReference type="EMBL" id="QZKU01000055">
    <property type="protein sequence ID" value="RJP22624.1"/>
    <property type="molecule type" value="Genomic_DNA"/>
</dbReference>
<sequence length="633" mass="70628">MNNNRQNPKQISEKIRRILSVRERMKGCAGWARTAVAGILFFALGIGLTLFILANPLNIDSFEKAKQALLPQPEAPATADSGGRKIKYWRAPMDPTYTSDKPGKSPMGMDLVPVYEDGAEEEADNVIRINPATIQNIGVVTDTVERGDLRMKIRTVGTLDYNEERVFWVNTKYDGWIEKVYINYIGQKVRKGEPLFEIYSPDLVSTQEEYLSALKYRDNLAGSGYAGAEGRAESLLEASRGRLRNWDISDRQIQNLEETGKVKKTLTVVSPVTGVVTEKMDQALEGMYAKAGMNLYRIADLSSLWVHVDLYEYQLPWVQEGQEAKIEIASYPGEIFKGKVRFFYPYVDEKTRTNKVSIEIPNRDEKLRPQMFATVTFTPVAAKGTVLVPGSAVLHSGERDVVVLDIGGGRFEPREVTLGLQGDNKYQVLKGLEGGEKIVTSSQFLIDSESNLREAINKMLMARRGAATESMDTEQSDHAAMEEKKSIIDEPQTRAALNQVVESYLPLWRTLAADSKEGVSQYSEKLAGAAAKAADVAASADLQSRLVTLQQAAKSMKADDVDQARESFKEVSRALVAIFETYKAPMQDTYVIIECPMLKEKWIQDSEEVRNPYYGSAMLNCGEVVENLQESID</sequence>
<feature type="domain" description="CusB-like barrel-sandwich hybrid" evidence="6">
    <location>
        <begin position="168"/>
        <end position="299"/>
    </location>
</feature>
<dbReference type="Pfam" id="PF25869">
    <property type="entry name" value="3HB_CusB"/>
    <property type="match status" value="1"/>
</dbReference>
<dbReference type="GO" id="GO:0046914">
    <property type="term" value="F:transition metal ion binding"/>
    <property type="evidence" value="ECO:0007669"/>
    <property type="project" value="TreeGrafter"/>
</dbReference>
<dbReference type="GO" id="GO:0016020">
    <property type="term" value="C:membrane"/>
    <property type="evidence" value="ECO:0007669"/>
    <property type="project" value="InterPro"/>
</dbReference>
<keyword evidence="3" id="KW-1133">Transmembrane helix</keyword>
<organism evidence="9 10">
    <name type="scientific">Abyssobacteria bacterium (strain SURF_5)</name>
    <dbReference type="NCBI Taxonomy" id="2093360"/>
    <lineage>
        <taxon>Bacteria</taxon>
        <taxon>Pseudomonadati</taxon>
        <taxon>Candidatus Hydrogenedentota</taxon>
        <taxon>Candidatus Abyssobacteria</taxon>
    </lineage>
</organism>
<comment type="caution">
    <text evidence="9">The sequence shown here is derived from an EMBL/GenBank/DDBJ whole genome shotgun (WGS) entry which is preliminary data.</text>
</comment>
<dbReference type="InterPro" id="IPR058649">
    <property type="entry name" value="CzcB_C"/>
</dbReference>
<accession>A0A3A4P3Q7</accession>
<dbReference type="GO" id="GO:0030288">
    <property type="term" value="C:outer membrane-bounded periplasmic space"/>
    <property type="evidence" value="ECO:0007669"/>
    <property type="project" value="TreeGrafter"/>
</dbReference>